<dbReference type="Proteomes" id="UP000799764">
    <property type="component" value="Unassembled WGS sequence"/>
</dbReference>
<comment type="caution">
    <text evidence="7">The sequence shown here is derived from an EMBL/GenBank/DDBJ whole genome shotgun (WGS) entry which is preliminary data.</text>
</comment>
<organism evidence="7 8">
    <name type="scientific">Karstenula rhodostoma CBS 690.94</name>
    <dbReference type="NCBI Taxonomy" id="1392251"/>
    <lineage>
        <taxon>Eukaryota</taxon>
        <taxon>Fungi</taxon>
        <taxon>Dikarya</taxon>
        <taxon>Ascomycota</taxon>
        <taxon>Pezizomycotina</taxon>
        <taxon>Dothideomycetes</taxon>
        <taxon>Pleosporomycetidae</taxon>
        <taxon>Pleosporales</taxon>
        <taxon>Massarineae</taxon>
        <taxon>Didymosphaeriaceae</taxon>
        <taxon>Karstenula</taxon>
    </lineage>
</organism>
<accession>A0A9P4PX49</accession>
<dbReference type="PANTHER" id="PTHR33337:SF33">
    <property type="entry name" value="CENP-V_GFA DOMAIN-CONTAINING PROTEIN"/>
    <property type="match status" value="1"/>
</dbReference>
<evidence type="ECO:0000256" key="2">
    <source>
        <dbReference type="ARBA" id="ARBA00022723"/>
    </source>
</evidence>
<gene>
    <name evidence="7" type="ORF">P171DRAFT_426489</name>
</gene>
<evidence type="ECO:0000259" key="6">
    <source>
        <dbReference type="PROSITE" id="PS51891"/>
    </source>
</evidence>
<dbReference type="InterPro" id="IPR006913">
    <property type="entry name" value="CENP-V/GFA"/>
</dbReference>
<comment type="similarity">
    <text evidence="1">Belongs to the Gfa family.</text>
</comment>
<feature type="domain" description="CENP-V/GFA" evidence="6">
    <location>
        <begin position="10"/>
        <end position="122"/>
    </location>
</feature>
<feature type="region of interest" description="Disordered" evidence="5">
    <location>
        <begin position="235"/>
        <end position="277"/>
    </location>
</feature>
<dbReference type="EMBL" id="MU001492">
    <property type="protein sequence ID" value="KAF2452101.1"/>
    <property type="molecule type" value="Genomic_DNA"/>
</dbReference>
<evidence type="ECO:0000256" key="5">
    <source>
        <dbReference type="SAM" id="MobiDB-lite"/>
    </source>
</evidence>
<keyword evidence="4" id="KW-0456">Lyase</keyword>
<evidence type="ECO:0000256" key="4">
    <source>
        <dbReference type="ARBA" id="ARBA00023239"/>
    </source>
</evidence>
<evidence type="ECO:0000256" key="3">
    <source>
        <dbReference type="ARBA" id="ARBA00022833"/>
    </source>
</evidence>
<dbReference type="Gene3D" id="3.90.1590.10">
    <property type="entry name" value="glutathione-dependent formaldehyde- activating enzyme (gfa)"/>
    <property type="match status" value="1"/>
</dbReference>
<dbReference type="OrthoDB" id="2212170at2759"/>
<proteinExistence type="inferred from homology"/>
<dbReference type="AlphaFoldDB" id="A0A9P4PX49"/>
<keyword evidence="2" id="KW-0479">Metal-binding</keyword>
<keyword evidence="8" id="KW-1185">Reference proteome</keyword>
<keyword evidence="3" id="KW-0862">Zinc</keyword>
<feature type="compositionally biased region" description="Acidic residues" evidence="5">
    <location>
        <begin position="198"/>
        <end position="208"/>
    </location>
</feature>
<reference evidence="7" key="1">
    <citation type="journal article" date="2020" name="Stud. Mycol.">
        <title>101 Dothideomycetes genomes: a test case for predicting lifestyles and emergence of pathogens.</title>
        <authorList>
            <person name="Haridas S."/>
            <person name="Albert R."/>
            <person name="Binder M."/>
            <person name="Bloem J."/>
            <person name="Labutti K."/>
            <person name="Salamov A."/>
            <person name="Andreopoulos B."/>
            <person name="Baker S."/>
            <person name="Barry K."/>
            <person name="Bills G."/>
            <person name="Bluhm B."/>
            <person name="Cannon C."/>
            <person name="Castanera R."/>
            <person name="Culley D."/>
            <person name="Daum C."/>
            <person name="Ezra D."/>
            <person name="Gonzalez J."/>
            <person name="Henrissat B."/>
            <person name="Kuo A."/>
            <person name="Liang C."/>
            <person name="Lipzen A."/>
            <person name="Lutzoni F."/>
            <person name="Magnuson J."/>
            <person name="Mondo S."/>
            <person name="Nolan M."/>
            <person name="Ohm R."/>
            <person name="Pangilinan J."/>
            <person name="Park H.-J."/>
            <person name="Ramirez L."/>
            <person name="Alfaro M."/>
            <person name="Sun H."/>
            <person name="Tritt A."/>
            <person name="Yoshinaga Y."/>
            <person name="Zwiers L.-H."/>
            <person name="Turgeon B."/>
            <person name="Goodwin S."/>
            <person name="Spatafora J."/>
            <person name="Crous P."/>
            <person name="Grigoriev I."/>
        </authorList>
    </citation>
    <scope>NUCLEOTIDE SEQUENCE</scope>
    <source>
        <strain evidence="7">CBS 690.94</strain>
    </source>
</reference>
<evidence type="ECO:0000256" key="1">
    <source>
        <dbReference type="ARBA" id="ARBA00005495"/>
    </source>
</evidence>
<dbReference type="PANTHER" id="PTHR33337">
    <property type="entry name" value="GFA DOMAIN-CONTAINING PROTEIN"/>
    <property type="match status" value="1"/>
</dbReference>
<dbReference type="GO" id="GO:0046872">
    <property type="term" value="F:metal ion binding"/>
    <property type="evidence" value="ECO:0007669"/>
    <property type="project" value="UniProtKB-KW"/>
</dbReference>
<dbReference type="Pfam" id="PF04828">
    <property type="entry name" value="GFA"/>
    <property type="match status" value="1"/>
</dbReference>
<name>A0A9P4PX49_9PLEO</name>
<evidence type="ECO:0000313" key="7">
    <source>
        <dbReference type="EMBL" id="KAF2452101.1"/>
    </source>
</evidence>
<feature type="region of interest" description="Disordered" evidence="5">
    <location>
        <begin position="174"/>
        <end position="214"/>
    </location>
</feature>
<dbReference type="SUPFAM" id="SSF51316">
    <property type="entry name" value="Mss4-like"/>
    <property type="match status" value="1"/>
</dbReference>
<dbReference type="GO" id="GO:0016846">
    <property type="term" value="F:carbon-sulfur lyase activity"/>
    <property type="evidence" value="ECO:0007669"/>
    <property type="project" value="InterPro"/>
</dbReference>
<evidence type="ECO:0000313" key="8">
    <source>
        <dbReference type="Proteomes" id="UP000799764"/>
    </source>
</evidence>
<dbReference type="InterPro" id="IPR011057">
    <property type="entry name" value="Mss4-like_sf"/>
</dbReference>
<dbReference type="PROSITE" id="PS51891">
    <property type="entry name" value="CENP_V_GFA"/>
    <property type="match status" value="1"/>
</dbReference>
<protein>
    <recommendedName>
        <fullName evidence="6">CENP-V/GFA domain-containing protein</fullName>
    </recommendedName>
</protein>
<sequence length="277" mass="31006">MSKSKPFPAIHGGCFCASTRYRLETAPLFCYACHCQDCNKHTGSVFACFTTIETEFITSIGKAPPKITTLVRPNGTTRHLATCGTCSTRLWASGDRSTVIADINTGTLDLPELMEPDLHEYIESKISWVLLPEGTKTCKGPFDYRDWWPKNSLRRLDAAIQRAQERKKLQAKVAQAESLEVEEEKEADKTPTAQTPDEKDDVAEDDEEFERRYLETEKALQERLEQLSLRLEVHEKAQEDDLRPVVVQAAKEPAQEPASKAPTADPKQVPAATVPES</sequence>